<dbReference type="EMBL" id="BMRP01000016">
    <property type="protein sequence ID" value="GGU74393.1"/>
    <property type="molecule type" value="Genomic_DNA"/>
</dbReference>
<evidence type="ECO:0000313" key="3">
    <source>
        <dbReference type="Proteomes" id="UP000654471"/>
    </source>
</evidence>
<keyword evidence="3" id="KW-1185">Reference proteome</keyword>
<protein>
    <submittedName>
        <fullName evidence="2">Uncharacterized protein</fullName>
    </submittedName>
</protein>
<dbReference type="Proteomes" id="UP000654471">
    <property type="component" value="Unassembled WGS sequence"/>
</dbReference>
<gene>
    <name evidence="2" type="ORF">GCM10010211_45310</name>
</gene>
<organism evidence="2 3">
    <name type="scientific">Streptomyces albospinus</name>
    <dbReference type="NCBI Taxonomy" id="285515"/>
    <lineage>
        <taxon>Bacteria</taxon>
        <taxon>Bacillati</taxon>
        <taxon>Actinomycetota</taxon>
        <taxon>Actinomycetes</taxon>
        <taxon>Kitasatosporales</taxon>
        <taxon>Streptomycetaceae</taxon>
        <taxon>Streptomyces</taxon>
    </lineage>
</organism>
<reference evidence="3" key="1">
    <citation type="journal article" date="2019" name="Int. J. Syst. Evol. Microbiol.">
        <title>The Global Catalogue of Microorganisms (GCM) 10K type strain sequencing project: providing services to taxonomists for standard genome sequencing and annotation.</title>
        <authorList>
            <consortium name="The Broad Institute Genomics Platform"/>
            <consortium name="The Broad Institute Genome Sequencing Center for Infectious Disease"/>
            <person name="Wu L."/>
            <person name="Ma J."/>
        </authorList>
    </citation>
    <scope>NUCLEOTIDE SEQUENCE [LARGE SCALE GENOMIC DNA]</scope>
    <source>
        <strain evidence="3">JCM 3399</strain>
    </source>
</reference>
<proteinExistence type="predicted"/>
<evidence type="ECO:0000313" key="2">
    <source>
        <dbReference type="EMBL" id="GGU74393.1"/>
    </source>
</evidence>
<feature type="compositionally biased region" description="Polar residues" evidence="1">
    <location>
        <begin position="126"/>
        <end position="135"/>
    </location>
</feature>
<accession>A0ABQ2V8J6</accession>
<feature type="region of interest" description="Disordered" evidence="1">
    <location>
        <begin position="115"/>
        <end position="135"/>
    </location>
</feature>
<sequence length="135" mass="13879">MAEVDLNPVFAAADGVLAADVRILLSEGAPRRRRTAYACAFRTIAVNAPRTSAAEVRPARTPPAPVLCRMSGETIFSATGNPIRSASATASSAHSASPSAGVAMPYASAIRRPSGAVSAVRPSRAPANTSRTMPF</sequence>
<name>A0ABQ2V8J6_9ACTN</name>
<evidence type="ECO:0000256" key="1">
    <source>
        <dbReference type="SAM" id="MobiDB-lite"/>
    </source>
</evidence>
<comment type="caution">
    <text evidence="2">The sequence shown here is derived from an EMBL/GenBank/DDBJ whole genome shotgun (WGS) entry which is preliminary data.</text>
</comment>